<keyword evidence="2" id="KW-0808">Transferase</keyword>
<dbReference type="InterPro" id="IPR011009">
    <property type="entry name" value="Kinase-like_dom_sf"/>
</dbReference>
<dbReference type="InterPro" id="IPR050660">
    <property type="entry name" value="NEK_Ser/Thr_kinase"/>
</dbReference>
<dbReference type="GO" id="GO:0004674">
    <property type="term" value="F:protein serine/threonine kinase activity"/>
    <property type="evidence" value="ECO:0007669"/>
    <property type="project" value="UniProtKB-EC"/>
</dbReference>
<feature type="region of interest" description="Disordered" evidence="6">
    <location>
        <begin position="493"/>
        <end position="574"/>
    </location>
</feature>
<dbReference type="EC" id="2.7.11.1" evidence="1"/>
<dbReference type="InParanoid" id="A0A286UI28"/>
<dbReference type="PANTHER" id="PTHR43671">
    <property type="entry name" value="SERINE/THREONINE-PROTEIN KINASE NEK"/>
    <property type="match status" value="1"/>
</dbReference>
<dbReference type="Pfam" id="PF00069">
    <property type="entry name" value="Pkinase"/>
    <property type="match status" value="1"/>
</dbReference>
<dbReference type="Proteomes" id="UP000217199">
    <property type="component" value="Unassembled WGS sequence"/>
</dbReference>
<evidence type="ECO:0000256" key="5">
    <source>
        <dbReference type="ARBA" id="ARBA00022840"/>
    </source>
</evidence>
<keyword evidence="5" id="KW-0067">ATP-binding</keyword>
<dbReference type="PANTHER" id="PTHR43671:SF13">
    <property type="entry name" value="SERINE_THREONINE-PROTEIN KINASE NEK2"/>
    <property type="match status" value="1"/>
</dbReference>
<dbReference type="SUPFAM" id="SSF56112">
    <property type="entry name" value="Protein kinase-like (PK-like)"/>
    <property type="match status" value="1"/>
</dbReference>
<sequence>MSYKGLKVFDYVDYIDQGTFGIIERYRVPSNISKNSRWRLLKGREIAVKTLSTREKVNYKSEIKTIQVLPRSQGLLQYYGEIVDNGYVHIVMEYIEHGDLHKMTYKIPQVDPAEYLIILREIFKYMALGLRDMHAKSLVHQDIKPANVLIKSISPWQVVLADFGSLYAIKEDDPPDWLQTTYYYAAPEQVDGHYGNPKSDIWSLAMTFISIARGGKNPFEQEESDANVFDKIRNRTVVTYVSKRCFLFQIKEASELLYGMLKQDPKSRLSAEDVLNHAFIQGSSFSDRHKQGYAPLVRPPEHAPVNPRATAPYPDAFDGTLYPVVNYDTGVQHNMREVPDVSAHSHNGKYRPPTASKRPTYRPPTADHQYSERQAYNPPAADQNYLGRPTYKPPTAGPKVISYHSETNFSNNARRGPGSAKPREGQSYTGPSKKSGMTPSMGGLSIRNTPSYQQGRAVHGTLLSSNQRTSGPPPASIRQFDRLNSDIDDQVMRRNNESRIAPSPAQRPQRTREDHSDKPTFRPPSASRKRSRRVSTSIQVGSVEIVNTVRQTRHRKAAATPVEPIEPVHRLRHR</sequence>
<reference evidence="8 9" key="1">
    <citation type="journal article" date="2017" name="Mol. Ecol.">
        <title>Comparative and population genomic landscape of Phellinus noxius: A hypervariable fungus causing root rot in trees.</title>
        <authorList>
            <person name="Chung C.L."/>
            <person name="Lee T.J."/>
            <person name="Akiba M."/>
            <person name="Lee H.H."/>
            <person name="Kuo T.H."/>
            <person name="Liu D."/>
            <person name="Ke H.M."/>
            <person name="Yokoi T."/>
            <person name="Roa M.B."/>
            <person name="Lu M.J."/>
            <person name="Chang Y.Y."/>
            <person name="Ann P.J."/>
            <person name="Tsai J.N."/>
            <person name="Chen C.Y."/>
            <person name="Tzean S.S."/>
            <person name="Ota Y."/>
            <person name="Hattori T."/>
            <person name="Sahashi N."/>
            <person name="Liou R.F."/>
            <person name="Kikuchi T."/>
            <person name="Tsai I.J."/>
        </authorList>
    </citation>
    <scope>NUCLEOTIDE SEQUENCE [LARGE SCALE GENOMIC DNA]</scope>
    <source>
        <strain evidence="8 9">FFPRI411160</strain>
    </source>
</reference>
<evidence type="ECO:0000259" key="7">
    <source>
        <dbReference type="PROSITE" id="PS50011"/>
    </source>
</evidence>
<feature type="compositionally biased region" description="Basic and acidic residues" evidence="6">
    <location>
        <begin position="510"/>
        <end position="520"/>
    </location>
</feature>
<keyword evidence="4" id="KW-0418">Kinase</keyword>
<evidence type="ECO:0000256" key="1">
    <source>
        <dbReference type="ARBA" id="ARBA00012513"/>
    </source>
</evidence>
<keyword evidence="9" id="KW-1185">Reference proteome</keyword>
<feature type="region of interest" description="Disordered" evidence="6">
    <location>
        <begin position="463"/>
        <end position="482"/>
    </location>
</feature>
<dbReference type="SMART" id="SM00220">
    <property type="entry name" value="S_TKc"/>
    <property type="match status" value="1"/>
</dbReference>
<evidence type="ECO:0000313" key="8">
    <source>
        <dbReference type="EMBL" id="PAV19263.1"/>
    </source>
</evidence>
<dbReference type="STRING" id="2282107.A0A286UI28"/>
<name>A0A286UI28_9AGAM</name>
<comment type="caution">
    <text evidence="8">The sequence shown here is derived from an EMBL/GenBank/DDBJ whole genome shotgun (WGS) entry which is preliminary data.</text>
</comment>
<evidence type="ECO:0000256" key="6">
    <source>
        <dbReference type="SAM" id="MobiDB-lite"/>
    </source>
</evidence>
<evidence type="ECO:0000256" key="3">
    <source>
        <dbReference type="ARBA" id="ARBA00022741"/>
    </source>
</evidence>
<evidence type="ECO:0000256" key="2">
    <source>
        <dbReference type="ARBA" id="ARBA00022679"/>
    </source>
</evidence>
<dbReference type="InterPro" id="IPR000719">
    <property type="entry name" value="Prot_kinase_dom"/>
</dbReference>
<dbReference type="Gene3D" id="1.10.510.10">
    <property type="entry name" value="Transferase(Phosphotransferase) domain 1"/>
    <property type="match status" value="1"/>
</dbReference>
<feature type="region of interest" description="Disordered" evidence="6">
    <location>
        <begin position="339"/>
        <end position="450"/>
    </location>
</feature>
<dbReference type="PROSITE" id="PS50011">
    <property type="entry name" value="PROTEIN_KINASE_DOM"/>
    <property type="match status" value="1"/>
</dbReference>
<gene>
    <name evidence="8" type="ORF">PNOK_0419600</name>
</gene>
<dbReference type="GO" id="GO:0005524">
    <property type="term" value="F:ATP binding"/>
    <property type="evidence" value="ECO:0007669"/>
    <property type="project" value="UniProtKB-KW"/>
</dbReference>
<dbReference type="EMBL" id="NBII01000004">
    <property type="protein sequence ID" value="PAV19263.1"/>
    <property type="molecule type" value="Genomic_DNA"/>
</dbReference>
<evidence type="ECO:0000313" key="9">
    <source>
        <dbReference type="Proteomes" id="UP000217199"/>
    </source>
</evidence>
<proteinExistence type="predicted"/>
<protein>
    <recommendedName>
        <fullName evidence="1">non-specific serine/threonine protein kinase</fullName>
        <ecNumber evidence="1">2.7.11.1</ecNumber>
    </recommendedName>
</protein>
<organism evidence="8 9">
    <name type="scientific">Pyrrhoderma noxium</name>
    <dbReference type="NCBI Taxonomy" id="2282107"/>
    <lineage>
        <taxon>Eukaryota</taxon>
        <taxon>Fungi</taxon>
        <taxon>Dikarya</taxon>
        <taxon>Basidiomycota</taxon>
        <taxon>Agaricomycotina</taxon>
        <taxon>Agaricomycetes</taxon>
        <taxon>Hymenochaetales</taxon>
        <taxon>Hymenochaetaceae</taxon>
        <taxon>Pyrrhoderma</taxon>
    </lineage>
</organism>
<feature type="compositionally biased region" description="Polar residues" evidence="6">
    <location>
        <begin position="426"/>
        <end position="438"/>
    </location>
</feature>
<dbReference type="PROSITE" id="PS00108">
    <property type="entry name" value="PROTEIN_KINASE_ST"/>
    <property type="match status" value="1"/>
</dbReference>
<accession>A0A286UI28</accession>
<evidence type="ECO:0000256" key="4">
    <source>
        <dbReference type="ARBA" id="ARBA00022777"/>
    </source>
</evidence>
<dbReference type="CDD" id="cd00180">
    <property type="entry name" value="PKc"/>
    <property type="match status" value="1"/>
</dbReference>
<dbReference type="AlphaFoldDB" id="A0A286UI28"/>
<feature type="compositionally biased region" description="Polar residues" evidence="6">
    <location>
        <begin position="404"/>
        <end position="413"/>
    </location>
</feature>
<dbReference type="InterPro" id="IPR008271">
    <property type="entry name" value="Ser/Thr_kinase_AS"/>
</dbReference>
<keyword evidence="3" id="KW-0547">Nucleotide-binding</keyword>
<dbReference type="OrthoDB" id="4062651at2759"/>
<feature type="domain" description="Protein kinase" evidence="7">
    <location>
        <begin position="9"/>
        <end position="280"/>
    </location>
</feature>